<keyword evidence="1" id="KW-0229">DNA integration</keyword>
<dbReference type="Proteomes" id="UP000233526">
    <property type="component" value="Unassembled WGS sequence"/>
</dbReference>
<feature type="domain" description="Core-binding (CB)" evidence="4">
    <location>
        <begin position="85"/>
        <end position="166"/>
    </location>
</feature>
<dbReference type="PROSITE" id="PS51900">
    <property type="entry name" value="CB"/>
    <property type="match status" value="1"/>
</dbReference>
<evidence type="ECO:0000256" key="1">
    <source>
        <dbReference type="ARBA" id="ARBA00022908"/>
    </source>
</evidence>
<dbReference type="InterPro" id="IPR011010">
    <property type="entry name" value="DNA_brk_join_enz"/>
</dbReference>
<accession>A0A2N3IS89</accession>
<dbReference type="GO" id="GO:0003677">
    <property type="term" value="F:DNA binding"/>
    <property type="evidence" value="ECO:0007669"/>
    <property type="project" value="UniProtKB-UniRule"/>
</dbReference>
<dbReference type="AlphaFoldDB" id="A0A2N3IS89"/>
<dbReference type="Gene3D" id="1.10.150.130">
    <property type="match status" value="1"/>
</dbReference>
<evidence type="ECO:0000256" key="2">
    <source>
        <dbReference type="ARBA" id="ARBA00023125"/>
    </source>
</evidence>
<evidence type="ECO:0000256" key="3">
    <source>
        <dbReference type="PROSITE-ProRule" id="PRU01248"/>
    </source>
</evidence>
<dbReference type="SUPFAM" id="SSF56349">
    <property type="entry name" value="DNA breaking-rejoining enzymes"/>
    <property type="match status" value="1"/>
</dbReference>
<evidence type="ECO:0000313" key="5">
    <source>
        <dbReference type="EMBL" id="PKQ74534.1"/>
    </source>
</evidence>
<name>A0A2N3IS89_AERSO</name>
<dbReference type="InterPro" id="IPR044068">
    <property type="entry name" value="CB"/>
</dbReference>
<evidence type="ECO:0000259" key="4">
    <source>
        <dbReference type="PROSITE" id="PS51900"/>
    </source>
</evidence>
<dbReference type="InterPro" id="IPR010998">
    <property type="entry name" value="Integrase_recombinase_N"/>
</dbReference>
<gene>
    <name evidence="5" type="ORF">AOX56_20845</name>
</gene>
<organism evidence="5 6">
    <name type="scientific">Aeromonas sobria</name>
    <dbReference type="NCBI Taxonomy" id="646"/>
    <lineage>
        <taxon>Bacteria</taxon>
        <taxon>Pseudomonadati</taxon>
        <taxon>Pseudomonadota</taxon>
        <taxon>Gammaproteobacteria</taxon>
        <taxon>Aeromonadales</taxon>
        <taxon>Aeromonadaceae</taxon>
        <taxon>Aeromonas</taxon>
    </lineage>
</organism>
<reference evidence="5 6" key="1">
    <citation type="journal article" date="2017" name="Front. Microbiol.">
        <title>Strong Genomic and Phenotypic Heterogeneity in the Aeromonas sobria Species Complex.</title>
        <authorList>
            <person name="Gauthier J."/>
            <person name="Vincent A.T."/>
            <person name="Charette S.J."/>
            <person name="Derome N."/>
        </authorList>
    </citation>
    <scope>NUCLEOTIDE SEQUENCE [LARGE SCALE GENOMIC DNA]</scope>
    <source>
        <strain evidence="5 6">JF2635</strain>
    </source>
</reference>
<evidence type="ECO:0000313" key="6">
    <source>
        <dbReference type="Proteomes" id="UP000233526"/>
    </source>
</evidence>
<comment type="caution">
    <text evidence="5">The sequence shown here is derived from an EMBL/GenBank/DDBJ whole genome shotgun (WGS) entry which is preliminary data.</text>
</comment>
<proteinExistence type="predicted"/>
<dbReference type="GO" id="GO:0015074">
    <property type="term" value="P:DNA integration"/>
    <property type="evidence" value="ECO:0007669"/>
    <property type="project" value="UniProtKB-KW"/>
</dbReference>
<keyword evidence="2 3" id="KW-0238">DNA-binding</keyword>
<protein>
    <recommendedName>
        <fullName evidence="4">Core-binding (CB) domain-containing protein</fullName>
    </recommendedName>
</protein>
<dbReference type="EMBL" id="LJZX01000055">
    <property type="protein sequence ID" value="PKQ74534.1"/>
    <property type="molecule type" value="Genomic_DNA"/>
</dbReference>
<sequence>MNLWLTPHGIWYYRKVTTSLCGCRKEIKKSLHTRDKLTARAVVAKLLACVRSRAQPVVQPTSEPENPQPQPYIKPAVLAAKPLAPLLSVLSDRYLKEKALSWAPKELSNQKNYIVCFIKALGDRPAADYAKADVVKFKEGLLNSGKSPTTINKYLQKLSLFFREGANKSLM</sequence>
<dbReference type="RefSeq" id="WP_232790202.1">
    <property type="nucleotide sequence ID" value="NZ_CAWNSS010000055.1"/>
</dbReference>